<keyword evidence="2" id="KW-1185">Reference proteome</keyword>
<protein>
    <submittedName>
        <fullName evidence="1">Uncharacterized protein</fullName>
    </submittedName>
</protein>
<reference evidence="1" key="1">
    <citation type="submission" date="2021-06" db="EMBL/GenBank/DDBJ databases">
        <authorList>
            <person name="Hodson N. C."/>
            <person name="Mongue J. A."/>
            <person name="Jaron S. K."/>
        </authorList>
    </citation>
    <scope>NUCLEOTIDE SEQUENCE</scope>
</reference>
<evidence type="ECO:0000313" key="2">
    <source>
        <dbReference type="Proteomes" id="UP000708208"/>
    </source>
</evidence>
<dbReference type="EMBL" id="CAJVCH010034118">
    <property type="protein sequence ID" value="CAG7714474.1"/>
    <property type="molecule type" value="Genomic_DNA"/>
</dbReference>
<name>A0A8J2NRK7_9HEXA</name>
<sequence length="67" mass="7945">DNKVPTSKLTLKIKRRATGRYQKFSSKHSATRFIYKEELNFRIFSAFQYQCNLFALLWRVPPTSTNT</sequence>
<gene>
    <name evidence="1" type="ORF">AFUS01_LOCUS5359</name>
</gene>
<dbReference type="AlphaFoldDB" id="A0A8J2NRK7"/>
<feature type="non-terminal residue" evidence="1">
    <location>
        <position position="1"/>
    </location>
</feature>
<proteinExistence type="predicted"/>
<accession>A0A8J2NRK7</accession>
<dbReference type="Proteomes" id="UP000708208">
    <property type="component" value="Unassembled WGS sequence"/>
</dbReference>
<evidence type="ECO:0000313" key="1">
    <source>
        <dbReference type="EMBL" id="CAG7714474.1"/>
    </source>
</evidence>
<comment type="caution">
    <text evidence="1">The sequence shown here is derived from an EMBL/GenBank/DDBJ whole genome shotgun (WGS) entry which is preliminary data.</text>
</comment>
<organism evidence="1 2">
    <name type="scientific">Allacma fusca</name>
    <dbReference type="NCBI Taxonomy" id="39272"/>
    <lineage>
        <taxon>Eukaryota</taxon>
        <taxon>Metazoa</taxon>
        <taxon>Ecdysozoa</taxon>
        <taxon>Arthropoda</taxon>
        <taxon>Hexapoda</taxon>
        <taxon>Collembola</taxon>
        <taxon>Symphypleona</taxon>
        <taxon>Sminthuridae</taxon>
        <taxon>Allacma</taxon>
    </lineage>
</organism>